<name>A0A948WYG4_9GAMM</name>
<evidence type="ECO:0000256" key="2">
    <source>
        <dbReference type="SAM" id="Phobius"/>
    </source>
</evidence>
<sequence length="281" mass="30165">MSTGAPYEVPDGDFVKYIEKIHRDSISRADADRARATAQLNVGNTTETPQESLQKIRAQHERTMANLKAEARGEYHAVKQALQESGNVGRMQSSSGPLSGLSNTSNLGRSNSRNHSTLNSNSQSPSHNASMASRASKATLNANTEAQMARSAAAASLASDTTSTTVNRNVGYGSAAARAHALHTTKTAAPTASVFTTQRAQRVLRSRSSATGQQAQQSQQKAKLPPFAGFMLIVVFYSGLISLFLSTPGTVEHTVMGIVFPLSLMLFIMSLLLSRKKRKRK</sequence>
<evidence type="ECO:0000256" key="1">
    <source>
        <dbReference type="SAM" id="MobiDB-lite"/>
    </source>
</evidence>
<keyword evidence="2" id="KW-0812">Transmembrane</keyword>
<dbReference type="EMBL" id="JAHLFE010000163">
    <property type="protein sequence ID" value="MBU3844780.1"/>
    <property type="molecule type" value="Genomic_DNA"/>
</dbReference>
<feature type="transmembrane region" description="Helical" evidence="2">
    <location>
        <begin position="227"/>
        <end position="247"/>
    </location>
</feature>
<organism evidence="3 4">
    <name type="scientific">Candidatus Anaerobiospirillum pullicola</name>
    <dbReference type="NCBI Taxonomy" id="2838451"/>
    <lineage>
        <taxon>Bacteria</taxon>
        <taxon>Pseudomonadati</taxon>
        <taxon>Pseudomonadota</taxon>
        <taxon>Gammaproteobacteria</taxon>
        <taxon>Aeromonadales</taxon>
        <taxon>Succinivibrionaceae</taxon>
        <taxon>Anaerobiospirillum</taxon>
    </lineage>
</organism>
<evidence type="ECO:0000313" key="4">
    <source>
        <dbReference type="Proteomes" id="UP000733611"/>
    </source>
</evidence>
<comment type="caution">
    <text evidence="3">The sequence shown here is derived from an EMBL/GenBank/DDBJ whole genome shotgun (WGS) entry which is preliminary data.</text>
</comment>
<feature type="region of interest" description="Disordered" evidence="1">
    <location>
        <begin position="86"/>
        <end position="140"/>
    </location>
</feature>
<keyword evidence="2" id="KW-0472">Membrane</keyword>
<dbReference type="Proteomes" id="UP000733611">
    <property type="component" value="Unassembled WGS sequence"/>
</dbReference>
<protein>
    <submittedName>
        <fullName evidence="3">Uncharacterized protein</fullName>
    </submittedName>
</protein>
<gene>
    <name evidence="3" type="ORF">H9847_07950</name>
</gene>
<reference evidence="3" key="1">
    <citation type="journal article" date="2021" name="PeerJ">
        <title>Extensive microbial diversity within the chicken gut microbiome revealed by metagenomics and culture.</title>
        <authorList>
            <person name="Gilroy R."/>
            <person name="Ravi A."/>
            <person name="Getino M."/>
            <person name="Pursley I."/>
            <person name="Horton D.L."/>
            <person name="Alikhan N.F."/>
            <person name="Baker D."/>
            <person name="Gharbi K."/>
            <person name="Hall N."/>
            <person name="Watson M."/>
            <person name="Adriaenssens E.M."/>
            <person name="Foster-Nyarko E."/>
            <person name="Jarju S."/>
            <person name="Secka A."/>
            <person name="Antonio M."/>
            <person name="Oren A."/>
            <person name="Chaudhuri R.R."/>
            <person name="La Ragione R."/>
            <person name="Hildebrand F."/>
            <person name="Pallen M.J."/>
        </authorList>
    </citation>
    <scope>NUCLEOTIDE SEQUENCE</scope>
    <source>
        <strain evidence="3">378</strain>
    </source>
</reference>
<accession>A0A948WYG4</accession>
<proteinExistence type="predicted"/>
<reference evidence="3" key="2">
    <citation type="submission" date="2021-04" db="EMBL/GenBank/DDBJ databases">
        <authorList>
            <person name="Gilroy R."/>
        </authorList>
    </citation>
    <scope>NUCLEOTIDE SEQUENCE</scope>
    <source>
        <strain evidence="3">378</strain>
    </source>
</reference>
<keyword evidence="2" id="KW-1133">Transmembrane helix</keyword>
<evidence type="ECO:0000313" key="3">
    <source>
        <dbReference type="EMBL" id="MBU3844780.1"/>
    </source>
</evidence>
<dbReference type="AlphaFoldDB" id="A0A948WYG4"/>
<feature type="transmembrane region" description="Helical" evidence="2">
    <location>
        <begin position="253"/>
        <end position="273"/>
    </location>
</feature>